<dbReference type="PANTHER" id="PTHR43289:SF6">
    <property type="entry name" value="SERINE_THREONINE-PROTEIN KINASE NEKL-3"/>
    <property type="match status" value="1"/>
</dbReference>
<evidence type="ECO:0000313" key="8">
    <source>
        <dbReference type="Proteomes" id="UP001589844"/>
    </source>
</evidence>
<reference evidence="7 8" key="1">
    <citation type="submission" date="2024-09" db="EMBL/GenBank/DDBJ databases">
        <authorList>
            <person name="Sun Q."/>
            <person name="Mori K."/>
        </authorList>
    </citation>
    <scope>NUCLEOTIDE SEQUENCE [LARGE SCALE GENOMIC DNA]</scope>
    <source>
        <strain evidence="7 8">CCM 8677</strain>
    </source>
</reference>
<dbReference type="Proteomes" id="UP001589844">
    <property type="component" value="Unassembled WGS sequence"/>
</dbReference>
<evidence type="ECO:0000256" key="4">
    <source>
        <dbReference type="ARBA" id="ARBA00022840"/>
    </source>
</evidence>
<comment type="caution">
    <text evidence="7">The sequence shown here is derived from an EMBL/GenBank/DDBJ whole genome shotgun (WGS) entry which is preliminary data.</text>
</comment>
<keyword evidence="3 7" id="KW-0418">Kinase</keyword>
<evidence type="ECO:0000259" key="6">
    <source>
        <dbReference type="PROSITE" id="PS50011"/>
    </source>
</evidence>
<feature type="domain" description="Protein kinase" evidence="6">
    <location>
        <begin position="17"/>
        <end position="182"/>
    </location>
</feature>
<dbReference type="CDD" id="cd14014">
    <property type="entry name" value="STKc_PknB_like"/>
    <property type="match status" value="1"/>
</dbReference>
<proteinExistence type="predicted"/>
<dbReference type="InterPro" id="IPR008271">
    <property type="entry name" value="Ser/Thr_kinase_AS"/>
</dbReference>
<dbReference type="InterPro" id="IPR017441">
    <property type="entry name" value="Protein_kinase_ATP_BS"/>
</dbReference>
<organism evidence="7 8">
    <name type="scientific">Undibacterium danionis</name>
    <dbReference type="NCBI Taxonomy" id="1812100"/>
    <lineage>
        <taxon>Bacteria</taxon>
        <taxon>Pseudomonadati</taxon>
        <taxon>Pseudomonadota</taxon>
        <taxon>Betaproteobacteria</taxon>
        <taxon>Burkholderiales</taxon>
        <taxon>Oxalobacteraceae</taxon>
        <taxon>Undibacterium</taxon>
    </lineage>
</organism>
<dbReference type="RefSeq" id="WP_390212379.1">
    <property type="nucleotide sequence ID" value="NZ_JBHLXJ010000009.1"/>
</dbReference>
<keyword evidence="4 5" id="KW-0067">ATP-binding</keyword>
<keyword evidence="8" id="KW-1185">Reference proteome</keyword>
<sequence>MSASTGNVTNAKQLLHYQLGESLGEGGFGQVFRAWDDKLHRHVAIKYLKNLTAGVDLVKEARLAASLQHPAFVKVHALEQSDDGQAIVMELVPGRTLRQLMETEPPSIPQILDIVRQIAQAMQEAHDAGLIHGDLKPSNLMLDEAATRRKQSIPTPKFKITILSQAFNGEGTILRRIDHESR</sequence>
<evidence type="ECO:0000256" key="5">
    <source>
        <dbReference type="PROSITE-ProRule" id="PRU10141"/>
    </source>
</evidence>
<dbReference type="Gene3D" id="1.10.510.10">
    <property type="entry name" value="Transferase(Phosphotransferase) domain 1"/>
    <property type="match status" value="1"/>
</dbReference>
<gene>
    <name evidence="7" type="ORF">ACFFJH_10785</name>
</gene>
<evidence type="ECO:0000256" key="2">
    <source>
        <dbReference type="ARBA" id="ARBA00022741"/>
    </source>
</evidence>
<evidence type="ECO:0000256" key="3">
    <source>
        <dbReference type="ARBA" id="ARBA00022777"/>
    </source>
</evidence>
<protein>
    <submittedName>
        <fullName evidence="7">Serine/threonine-protein kinase</fullName>
        <ecNumber evidence="7">2.7.11.1</ecNumber>
    </submittedName>
</protein>
<dbReference type="InterPro" id="IPR011009">
    <property type="entry name" value="Kinase-like_dom_sf"/>
</dbReference>
<dbReference type="SUPFAM" id="SSF56112">
    <property type="entry name" value="Protein kinase-like (PK-like)"/>
    <property type="match status" value="1"/>
</dbReference>
<evidence type="ECO:0000256" key="1">
    <source>
        <dbReference type="ARBA" id="ARBA00022679"/>
    </source>
</evidence>
<evidence type="ECO:0000313" key="7">
    <source>
        <dbReference type="EMBL" id="MFC0350292.1"/>
    </source>
</evidence>
<dbReference type="GO" id="GO:0004674">
    <property type="term" value="F:protein serine/threonine kinase activity"/>
    <property type="evidence" value="ECO:0007669"/>
    <property type="project" value="UniProtKB-EC"/>
</dbReference>
<keyword evidence="1 7" id="KW-0808">Transferase</keyword>
<dbReference type="PROSITE" id="PS00107">
    <property type="entry name" value="PROTEIN_KINASE_ATP"/>
    <property type="match status" value="1"/>
</dbReference>
<dbReference type="Pfam" id="PF00069">
    <property type="entry name" value="Pkinase"/>
    <property type="match status" value="1"/>
</dbReference>
<feature type="binding site" evidence="5">
    <location>
        <position position="46"/>
    </location>
    <ligand>
        <name>ATP</name>
        <dbReference type="ChEBI" id="CHEBI:30616"/>
    </ligand>
</feature>
<dbReference type="PROSITE" id="PS00108">
    <property type="entry name" value="PROTEIN_KINASE_ST"/>
    <property type="match status" value="1"/>
</dbReference>
<dbReference type="EMBL" id="JBHLXJ010000009">
    <property type="protein sequence ID" value="MFC0350292.1"/>
    <property type="molecule type" value="Genomic_DNA"/>
</dbReference>
<dbReference type="PROSITE" id="PS50011">
    <property type="entry name" value="PROTEIN_KINASE_DOM"/>
    <property type="match status" value="1"/>
</dbReference>
<dbReference type="PANTHER" id="PTHR43289">
    <property type="entry name" value="MITOGEN-ACTIVATED PROTEIN KINASE KINASE KINASE 20-RELATED"/>
    <property type="match status" value="1"/>
</dbReference>
<dbReference type="EC" id="2.7.11.1" evidence="7"/>
<feature type="non-terminal residue" evidence="7">
    <location>
        <position position="182"/>
    </location>
</feature>
<accession>A0ABV6IF49</accession>
<name>A0ABV6IF49_9BURK</name>
<keyword evidence="2 5" id="KW-0547">Nucleotide-binding</keyword>
<dbReference type="InterPro" id="IPR000719">
    <property type="entry name" value="Prot_kinase_dom"/>
</dbReference>
<dbReference type="SMART" id="SM00220">
    <property type="entry name" value="S_TKc"/>
    <property type="match status" value="1"/>
</dbReference>